<comment type="caution">
    <text evidence="1">The sequence shown here is derived from an EMBL/GenBank/DDBJ whole genome shotgun (WGS) entry which is preliminary data.</text>
</comment>
<protein>
    <submittedName>
        <fullName evidence="1">Uncharacterized protein</fullName>
    </submittedName>
</protein>
<dbReference type="Gene3D" id="3.10.450.50">
    <property type="match status" value="1"/>
</dbReference>
<dbReference type="Pfam" id="PF17117">
    <property type="entry name" value="DUF5104"/>
    <property type="match status" value="1"/>
</dbReference>
<gene>
    <name evidence="1" type="ORF">SH1V18_07550</name>
</gene>
<dbReference type="PROSITE" id="PS51257">
    <property type="entry name" value="PROKAR_LIPOPROTEIN"/>
    <property type="match status" value="1"/>
</dbReference>
<dbReference type="Proteomes" id="UP001144256">
    <property type="component" value="Unassembled WGS sequence"/>
</dbReference>
<dbReference type="AlphaFoldDB" id="A0A9W6DDJ5"/>
<name>A0A9W6DDJ5_9FIRM</name>
<proteinExistence type="predicted"/>
<dbReference type="EMBL" id="BRLB01000001">
    <property type="protein sequence ID" value="GKX28275.1"/>
    <property type="molecule type" value="Genomic_DNA"/>
</dbReference>
<organism evidence="1 2">
    <name type="scientific">Vallitalea longa</name>
    <dbReference type="NCBI Taxonomy" id="2936439"/>
    <lineage>
        <taxon>Bacteria</taxon>
        <taxon>Bacillati</taxon>
        <taxon>Bacillota</taxon>
        <taxon>Clostridia</taxon>
        <taxon>Lachnospirales</taxon>
        <taxon>Vallitaleaceae</taxon>
        <taxon>Vallitalea</taxon>
    </lineage>
</organism>
<evidence type="ECO:0000313" key="2">
    <source>
        <dbReference type="Proteomes" id="UP001144256"/>
    </source>
</evidence>
<keyword evidence="2" id="KW-1185">Reference proteome</keyword>
<dbReference type="RefSeq" id="WP_281812396.1">
    <property type="nucleotide sequence ID" value="NZ_BRLB01000001.1"/>
</dbReference>
<accession>A0A9W6DDJ5</accession>
<sequence>MKRYIRLLFLVVIVFILSSCFGGSRTKMLNKSSDEEIANEKLINIINYIENKDEEALKAMFSKRAIDESGDFSENADLLFDFYEGVMISWEKSSGPHVSESTNYGEVIKEVDSYYHVETDKETYFFLINDFPIDDSNVDNEGVNMLLVVLAEDRLDIYDKENEILFKDGKAITPPGIYLPIR</sequence>
<evidence type="ECO:0000313" key="1">
    <source>
        <dbReference type="EMBL" id="GKX28275.1"/>
    </source>
</evidence>
<reference evidence="1" key="1">
    <citation type="submission" date="2022-06" db="EMBL/GenBank/DDBJ databases">
        <title>Vallitalea longa sp. nov., an anaerobic bacterium isolated from marine sediment.</title>
        <authorList>
            <person name="Hirano S."/>
            <person name="Terahara T."/>
            <person name="Mori K."/>
            <person name="Hamada M."/>
            <person name="Matsumoto R."/>
            <person name="Kobayashi T."/>
        </authorList>
    </citation>
    <scope>NUCLEOTIDE SEQUENCE</scope>
    <source>
        <strain evidence="1">SH18-1</strain>
    </source>
</reference>
<dbReference type="InterPro" id="IPR031344">
    <property type="entry name" value="DUF5104"/>
</dbReference>